<name>A0A6I8UVN5_DROPS</name>
<dbReference type="InParanoid" id="A0A6I8UVN5"/>
<feature type="compositionally biased region" description="Acidic residues" evidence="4">
    <location>
        <begin position="441"/>
        <end position="458"/>
    </location>
</feature>
<dbReference type="InterPro" id="IPR011989">
    <property type="entry name" value="ARM-like"/>
</dbReference>
<comment type="subcellular location">
    <subcellularLocation>
        <location evidence="1">Nucleus</location>
    </subcellularLocation>
</comment>
<dbReference type="Proteomes" id="UP000001819">
    <property type="component" value="Chromosome 3"/>
</dbReference>
<dbReference type="RefSeq" id="XP_001361356.2">
    <property type="nucleotide sequence ID" value="XM_001361319.4"/>
</dbReference>
<dbReference type="FunCoup" id="A0A6I8UVN5">
    <property type="interactions" value="601"/>
</dbReference>
<reference evidence="5" key="1">
    <citation type="submission" date="2024-06" db="UniProtKB">
        <authorList>
            <consortium name="RefSeq"/>
        </authorList>
    </citation>
    <scope>NUCLEOTIDE SEQUENCE [LARGE SCALE GENOMIC DNA]</scope>
    <source>
        <strain evidence="5">MV2-25</strain>
    </source>
</reference>
<evidence type="ECO:0000313" key="6">
    <source>
        <dbReference type="RefSeq" id="XP_001361356.2"/>
    </source>
</evidence>
<sequence>MPNEDVDLAAGSGNSGVAPGAASSNETLPAEHIRKGNDARSTSASGSNESDTPPPVHGVKNNDDDPDDENDEELLERMRGDAVGETMYSRRFILQTLMKLSQQEATETLGQELEDELCKVWDMSVSPEVVTLLLENDAIELLMYAISGSDDMRLYEILIGLLGNMCAQAQCVEQLTANAEWIETLLKLATCMDTCMLIQLMRVYQYIMVHVTSGKEQFAIDWYVCFAAFDGSARNLGFILQQSVSDDLLTAALKAINAVLASCALVEEENANSTVKLKPFAEVFLVQELCDGVNSSFLRLMRDDKAKLADEVVAEDDGQAVEQDEDEEDADVGYESCSPKITCDVEIIQTYLNICTILVQLPEAQASMDVYAPSIVSCLTRILEFLLQPQQLLPLGERQEEYLEDLAHICSRLNYFYQKEAFKNLLEVWSRLRQHIENYTEGDADNNDFEGEEDEDDSPKEQYVENSSKLLRLLACMLVKAKNTEDIQNLHDIDANKIKLFISALMAEQDVLFSKAHERLSDALEKKSGQA</sequence>
<dbReference type="KEGG" id="dpo:4804867"/>
<comment type="similarity">
    <text evidence="3">Belongs to the SAAL1 family.</text>
</comment>
<proteinExistence type="inferred from homology"/>
<gene>
    <name evidence="6" type="primary">LOC4804867</name>
</gene>
<evidence type="ECO:0000256" key="2">
    <source>
        <dbReference type="ARBA" id="ARBA00023242"/>
    </source>
</evidence>
<keyword evidence="2" id="KW-0539">Nucleus</keyword>
<feature type="compositionally biased region" description="Polar residues" evidence="4">
    <location>
        <begin position="39"/>
        <end position="51"/>
    </location>
</feature>
<dbReference type="PANTHER" id="PTHR23424">
    <property type="entry name" value="SERUM AMYLOID A"/>
    <property type="match status" value="1"/>
</dbReference>
<dbReference type="PANTHER" id="PTHR23424:SF23">
    <property type="entry name" value="PROTEIN SAAL1"/>
    <property type="match status" value="1"/>
</dbReference>
<keyword evidence="5" id="KW-1185">Reference proteome</keyword>
<evidence type="ECO:0000313" key="5">
    <source>
        <dbReference type="Proteomes" id="UP000001819"/>
    </source>
</evidence>
<evidence type="ECO:0000256" key="3">
    <source>
        <dbReference type="ARBA" id="ARBA00038401"/>
    </source>
</evidence>
<feature type="region of interest" description="Disordered" evidence="4">
    <location>
        <begin position="1"/>
        <end position="72"/>
    </location>
</feature>
<evidence type="ECO:0000256" key="4">
    <source>
        <dbReference type="SAM" id="MobiDB-lite"/>
    </source>
</evidence>
<feature type="compositionally biased region" description="Basic and acidic residues" evidence="4">
    <location>
        <begin position="29"/>
        <end position="38"/>
    </location>
</feature>
<accession>A0A6I8UVN5</accession>
<dbReference type="AlphaFoldDB" id="A0A6I8UVN5"/>
<dbReference type="GO" id="GO:0005654">
    <property type="term" value="C:nucleoplasm"/>
    <property type="evidence" value="ECO:0007669"/>
    <property type="project" value="TreeGrafter"/>
</dbReference>
<organism evidence="5 6">
    <name type="scientific">Drosophila pseudoobscura pseudoobscura</name>
    <name type="common">Fruit fly</name>
    <dbReference type="NCBI Taxonomy" id="46245"/>
    <lineage>
        <taxon>Eukaryota</taxon>
        <taxon>Metazoa</taxon>
        <taxon>Ecdysozoa</taxon>
        <taxon>Arthropoda</taxon>
        <taxon>Hexapoda</taxon>
        <taxon>Insecta</taxon>
        <taxon>Pterygota</taxon>
        <taxon>Neoptera</taxon>
        <taxon>Endopterygota</taxon>
        <taxon>Diptera</taxon>
        <taxon>Brachycera</taxon>
        <taxon>Muscomorpha</taxon>
        <taxon>Ephydroidea</taxon>
        <taxon>Drosophilidae</taxon>
        <taxon>Drosophila</taxon>
        <taxon>Sophophora</taxon>
    </lineage>
</organism>
<dbReference type="SUPFAM" id="SSF48371">
    <property type="entry name" value="ARM repeat"/>
    <property type="match status" value="1"/>
</dbReference>
<protein>
    <submittedName>
        <fullName evidence="6">Protein saal1</fullName>
    </submittedName>
</protein>
<feature type="region of interest" description="Disordered" evidence="4">
    <location>
        <begin position="441"/>
        <end position="462"/>
    </location>
</feature>
<dbReference type="InterPro" id="IPR052464">
    <property type="entry name" value="Synovial_Prolif_Regulator"/>
</dbReference>
<dbReference type="Gene3D" id="1.25.10.10">
    <property type="entry name" value="Leucine-rich Repeat Variant"/>
    <property type="match status" value="1"/>
</dbReference>
<reference evidence="6" key="2">
    <citation type="submission" date="2025-08" db="UniProtKB">
        <authorList>
            <consortium name="RefSeq"/>
        </authorList>
    </citation>
    <scope>IDENTIFICATION</scope>
    <source>
        <strain evidence="6">MV-25-SWS-2005</strain>
        <tissue evidence="6">Whole body</tissue>
    </source>
</reference>
<evidence type="ECO:0000256" key="1">
    <source>
        <dbReference type="ARBA" id="ARBA00004123"/>
    </source>
</evidence>
<dbReference type="InterPro" id="IPR016024">
    <property type="entry name" value="ARM-type_fold"/>
</dbReference>